<protein>
    <submittedName>
        <fullName evidence="1">Uncharacterized protein</fullName>
    </submittedName>
</protein>
<evidence type="ECO:0000313" key="1">
    <source>
        <dbReference type="EMBL" id="KAH7919838.1"/>
    </source>
</evidence>
<organism evidence="1 2">
    <name type="scientific">Leucogyrophana mollusca</name>
    <dbReference type="NCBI Taxonomy" id="85980"/>
    <lineage>
        <taxon>Eukaryota</taxon>
        <taxon>Fungi</taxon>
        <taxon>Dikarya</taxon>
        <taxon>Basidiomycota</taxon>
        <taxon>Agaricomycotina</taxon>
        <taxon>Agaricomycetes</taxon>
        <taxon>Agaricomycetidae</taxon>
        <taxon>Boletales</taxon>
        <taxon>Boletales incertae sedis</taxon>
        <taxon>Leucogyrophana</taxon>
    </lineage>
</organism>
<gene>
    <name evidence="1" type="ORF">BV22DRAFT_841615</name>
</gene>
<accession>A0ACB8B423</accession>
<sequence>MSEAHIFIACSVWLIQSIGGRSQIDYYLVQVALDRRRSQTLLPFAEKLAVAAISCEFAQKPAPACAGCSTVNTAHKNML</sequence>
<proteinExistence type="predicted"/>
<evidence type="ECO:0000313" key="2">
    <source>
        <dbReference type="Proteomes" id="UP000790709"/>
    </source>
</evidence>
<dbReference type="Proteomes" id="UP000790709">
    <property type="component" value="Unassembled WGS sequence"/>
</dbReference>
<comment type="caution">
    <text evidence="1">The sequence shown here is derived from an EMBL/GenBank/DDBJ whole genome shotgun (WGS) entry which is preliminary data.</text>
</comment>
<name>A0ACB8B423_9AGAM</name>
<reference evidence="1" key="1">
    <citation type="journal article" date="2021" name="New Phytol.">
        <title>Evolutionary innovations through gain and loss of genes in the ectomycorrhizal Boletales.</title>
        <authorList>
            <person name="Wu G."/>
            <person name="Miyauchi S."/>
            <person name="Morin E."/>
            <person name="Kuo A."/>
            <person name="Drula E."/>
            <person name="Varga T."/>
            <person name="Kohler A."/>
            <person name="Feng B."/>
            <person name="Cao Y."/>
            <person name="Lipzen A."/>
            <person name="Daum C."/>
            <person name="Hundley H."/>
            <person name="Pangilinan J."/>
            <person name="Johnson J."/>
            <person name="Barry K."/>
            <person name="LaButti K."/>
            <person name="Ng V."/>
            <person name="Ahrendt S."/>
            <person name="Min B."/>
            <person name="Choi I.G."/>
            <person name="Park H."/>
            <person name="Plett J.M."/>
            <person name="Magnuson J."/>
            <person name="Spatafora J.W."/>
            <person name="Nagy L.G."/>
            <person name="Henrissat B."/>
            <person name="Grigoriev I.V."/>
            <person name="Yang Z.L."/>
            <person name="Xu J."/>
            <person name="Martin F.M."/>
        </authorList>
    </citation>
    <scope>NUCLEOTIDE SEQUENCE</scope>
    <source>
        <strain evidence="1">KUC20120723A-06</strain>
    </source>
</reference>
<dbReference type="EMBL" id="MU266625">
    <property type="protein sequence ID" value="KAH7919838.1"/>
    <property type="molecule type" value="Genomic_DNA"/>
</dbReference>
<keyword evidence="2" id="KW-1185">Reference proteome</keyword>